<organism evidence="2 3">
    <name type="scientific">Candidatus Woesebacteria bacterium RIFOXYA1_FULL_43_9</name>
    <dbReference type="NCBI Taxonomy" id="1802534"/>
    <lineage>
        <taxon>Bacteria</taxon>
        <taxon>Candidatus Woeseibacteriota</taxon>
    </lineage>
</organism>
<reference evidence="2 3" key="1">
    <citation type="journal article" date="2016" name="Nat. Commun.">
        <title>Thousands of microbial genomes shed light on interconnected biogeochemical processes in an aquifer system.</title>
        <authorList>
            <person name="Anantharaman K."/>
            <person name="Brown C.T."/>
            <person name="Hug L.A."/>
            <person name="Sharon I."/>
            <person name="Castelle C.J."/>
            <person name="Probst A.J."/>
            <person name="Thomas B.C."/>
            <person name="Singh A."/>
            <person name="Wilkins M.J."/>
            <person name="Karaoz U."/>
            <person name="Brodie E.L."/>
            <person name="Williams K.H."/>
            <person name="Hubbard S.S."/>
            <person name="Banfield J.F."/>
        </authorList>
    </citation>
    <scope>NUCLEOTIDE SEQUENCE [LARGE SCALE GENOMIC DNA]</scope>
</reference>
<accession>A0A1F8CKL8</accession>
<gene>
    <name evidence="2" type="ORF">A2188_01215</name>
</gene>
<protein>
    <submittedName>
        <fullName evidence="2">Uncharacterized protein</fullName>
    </submittedName>
</protein>
<proteinExistence type="predicted"/>
<name>A0A1F8CKL8_9BACT</name>
<keyword evidence="1" id="KW-1133">Transmembrane helix</keyword>
<dbReference type="EMBL" id="MGHU01000042">
    <property type="protein sequence ID" value="OGM76870.1"/>
    <property type="molecule type" value="Genomic_DNA"/>
</dbReference>
<comment type="caution">
    <text evidence="2">The sequence shown here is derived from an EMBL/GenBank/DDBJ whole genome shotgun (WGS) entry which is preliminary data.</text>
</comment>
<keyword evidence="1" id="KW-0812">Transmembrane</keyword>
<sequence length="161" mass="17278">MKKCPECLAEVPANAKKCSHCGSKLPQPTSPVVKVLVVLLAIGFFSSIILTSFGGGSSSSSQPKQPTTYDYELSARAFSEVYIERLLKSPSSADFCSGTATDLGENKWKVSSCVDSQNSFGATLRSNWETIMVYTGGDVAGIGNWKVEKVTFDGKVVYQAE</sequence>
<keyword evidence="1" id="KW-0472">Membrane</keyword>
<dbReference type="Proteomes" id="UP000179241">
    <property type="component" value="Unassembled WGS sequence"/>
</dbReference>
<evidence type="ECO:0000313" key="3">
    <source>
        <dbReference type="Proteomes" id="UP000179241"/>
    </source>
</evidence>
<evidence type="ECO:0000256" key="1">
    <source>
        <dbReference type="SAM" id="Phobius"/>
    </source>
</evidence>
<feature type="transmembrane region" description="Helical" evidence="1">
    <location>
        <begin position="35"/>
        <end position="55"/>
    </location>
</feature>
<evidence type="ECO:0000313" key="2">
    <source>
        <dbReference type="EMBL" id="OGM76870.1"/>
    </source>
</evidence>
<dbReference type="AlphaFoldDB" id="A0A1F8CKL8"/>